<evidence type="ECO:0000256" key="1">
    <source>
        <dbReference type="ARBA" id="ARBA00010088"/>
    </source>
</evidence>
<dbReference type="GO" id="GO:0006508">
    <property type="term" value="P:proteolysis"/>
    <property type="evidence" value="ECO:0007669"/>
    <property type="project" value="InterPro"/>
</dbReference>
<dbReference type="InterPro" id="IPR000073">
    <property type="entry name" value="AB_hydrolase_1"/>
</dbReference>
<dbReference type="PANTHER" id="PTHR43798">
    <property type="entry name" value="MONOACYLGLYCEROL LIPASE"/>
    <property type="match status" value="1"/>
</dbReference>
<dbReference type="SUPFAM" id="SSF53474">
    <property type="entry name" value="alpha/beta-Hydrolases"/>
    <property type="match status" value="1"/>
</dbReference>
<keyword evidence="5" id="KW-1185">Reference proteome</keyword>
<reference evidence="4 5" key="1">
    <citation type="submission" date="2019-12" db="EMBL/GenBank/DDBJ databases">
        <authorList>
            <person name="Li M."/>
        </authorList>
    </citation>
    <scope>NUCLEOTIDE SEQUENCE [LARGE SCALE GENOMIC DNA]</scope>
    <source>
        <strain evidence="4 5">GBMRC 2024</strain>
    </source>
</reference>
<protein>
    <submittedName>
        <fullName evidence="4">Alpha/beta fold hydrolase</fullName>
    </submittedName>
</protein>
<comment type="similarity">
    <text evidence="1">Belongs to the peptidase S33 family.</text>
</comment>
<dbReference type="PRINTS" id="PR00111">
    <property type="entry name" value="ABHYDROLASE"/>
</dbReference>
<dbReference type="PANTHER" id="PTHR43798:SF33">
    <property type="entry name" value="HYDROLASE, PUTATIVE (AFU_ORTHOLOGUE AFUA_2G14860)-RELATED"/>
    <property type="match status" value="1"/>
</dbReference>
<dbReference type="InterPro" id="IPR029058">
    <property type="entry name" value="AB_hydrolase_fold"/>
</dbReference>
<evidence type="ECO:0000256" key="2">
    <source>
        <dbReference type="ARBA" id="ARBA00022801"/>
    </source>
</evidence>
<organism evidence="4 5">
    <name type="scientific">Pseudooceanicola albus</name>
    <dbReference type="NCBI Taxonomy" id="2692189"/>
    <lineage>
        <taxon>Bacteria</taxon>
        <taxon>Pseudomonadati</taxon>
        <taxon>Pseudomonadota</taxon>
        <taxon>Alphaproteobacteria</taxon>
        <taxon>Rhodobacterales</taxon>
        <taxon>Paracoccaceae</taxon>
        <taxon>Pseudooceanicola</taxon>
    </lineage>
</organism>
<feature type="domain" description="AB hydrolase-1" evidence="3">
    <location>
        <begin position="59"/>
        <end position="305"/>
    </location>
</feature>
<name>A0A6L7G1L3_9RHOB</name>
<accession>A0A6L7G1L3</accession>
<proteinExistence type="inferred from homology"/>
<dbReference type="RefSeq" id="WP_160891010.1">
    <property type="nucleotide sequence ID" value="NZ_WUMU01000001.1"/>
</dbReference>
<dbReference type="InterPro" id="IPR050266">
    <property type="entry name" value="AB_hydrolase_sf"/>
</dbReference>
<dbReference type="EMBL" id="WUMU01000001">
    <property type="protein sequence ID" value="MXN16473.1"/>
    <property type="molecule type" value="Genomic_DNA"/>
</dbReference>
<dbReference type="AlphaFoldDB" id="A0A6L7G1L3"/>
<evidence type="ECO:0000313" key="4">
    <source>
        <dbReference type="EMBL" id="MXN16473.1"/>
    </source>
</evidence>
<dbReference type="Proteomes" id="UP000477911">
    <property type="component" value="Unassembled WGS sequence"/>
</dbReference>
<evidence type="ECO:0000313" key="5">
    <source>
        <dbReference type="Proteomes" id="UP000477911"/>
    </source>
</evidence>
<dbReference type="GO" id="GO:0008233">
    <property type="term" value="F:peptidase activity"/>
    <property type="evidence" value="ECO:0007669"/>
    <property type="project" value="InterPro"/>
</dbReference>
<dbReference type="InterPro" id="IPR002410">
    <property type="entry name" value="Peptidase_S33"/>
</dbReference>
<gene>
    <name evidence="4" type="ORF">GR170_01395</name>
</gene>
<keyword evidence="2 4" id="KW-0378">Hydrolase</keyword>
<comment type="caution">
    <text evidence="4">The sequence shown here is derived from an EMBL/GenBank/DDBJ whole genome shotgun (WGS) entry which is preliminary data.</text>
</comment>
<dbReference type="GO" id="GO:0016020">
    <property type="term" value="C:membrane"/>
    <property type="evidence" value="ECO:0007669"/>
    <property type="project" value="TreeGrafter"/>
</dbReference>
<dbReference type="PRINTS" id="PR00793">
    <property type="entry name" value="PROAMNOPTASE"/>
</dbReference>
<evidence type="ECO:0000259" key="3">
    <source>
        <dbReference type="Pfam" id="PF12697"/>
    </source>
</evidence>
<dbReference type="Gene3D" id="3.40.50.1820">
    <property type="entry name" value="alpha/beta hydrolase"/>
    <property type="match status" value="1"/>
</dbReference>
<dbReference type="Pfam" id="PF12697">
    <property type="entry name" value="Abhydrolase_6"/>
    <property type="match status" value="1"/>
</dbReference>
<sequence length="315" mass="33610">MADLWAVLIVLLATGAGLTAWRGARLEARARAEHPPEGRLISVGGHRVHAVQMGRGRDVVLIHGASGNTRDYTFRLAPELAKRYRVTVFDRPGMGYSARIGQGGASIAEQADHLAEAARLLGLHRPVIVGHSYGGAVAMAWALRQAGDASAIVSVAGATHPWRGRLDAFHARLSMPLLGPALAHLIRAWVPESYVRAQMEGVFAPQEAPDGYGDHIGLGLILRPRAFVENARQRTRLRAELAAQSPLYPQITLPVEVVHGTADTTVGLSIHSARLAAEIPGTTLTPLPGIGHMPHHAARARVIAAIDRAALRAPL</sequence>